<dbReference type="EMBL" id="ADAS02000118">
    <property type="protein sequence ID" value="OAV89795.1"/>
    <property type="molecule type" value="Genomic_DNA"/>
</dbReference>
<dbReference type="PANTHER" id="PTHR11206">
    <property type="entry name" value="MULTIDRUG RESISTANCE PROTEIN"/>
    <property type="match status" value="1"/>
</dbReference>
<evidence type="ECO:0000256" key="2">
    <source>
        <dbReference type="SAM" id="MobiDB-lite"/>
    </source>
</evidence>
<dbReference type="EnsemblFungi" id="PTTG_28568-t43_1">
    <property type="protein sequence ID" value="PTTG_28568-t43_1-p1"/>
    <property type="gene ID" value="PTTG_28568"/>
</dbReference>
<reference evidence="4" key="1">
    <citation type="submission" date="2009-11" db="EMBL/GenBank/DDBJ databases">
        <authorList>
            <consortium name="The Broad Institute Genome Sequencing Platform"/>
            <person name="Ward D."/>
            <person name="Feldgarden M."/>
            <person name="Earl A."/>
            <person name="Young S.K."/>
            <person name="Zeng Q."/>
            <person name="Koehrsen M."/>
            <person name="Alvarado L."/>
            <person name="Berlin A."/>
            <person name="Bochicchio J."/>
            <person name="Borenstein D."/>
            <person name="Chapman S.B."/>
            <person name="Chen Z."/>
            <person name="Engels R."/>
            <person name="Freedman E."/>
            <person name="Gellesch M."/>
            <person name="Goldberg J."/>
            <person name="Griggs A."/>
            <person name="Gujja S."/>
            <person name="Heilman E."/>
            <person name="Heiman D."/>
            <person name="Hepburn T."/>
            <person name="Howarth C."/>
            <person name="Jen D."/>
            <person name="Larson L."/>
            <person name="Lewis B."/>
            <person name="Mehta T."/>
            <person name="Park D."/>
            <person name="Pearson M."/>
            <person name="Roberts A."/>
            <person name="Saif S."/>
            <person name="Shea T."/>
            <person name="Shenoy N."/>
            <person name="Sisk P."/>
            <person name="Stolte C."/>
            <person name="Sykes S."/>
            <person name="Thomson T."/>
            <person name="Walk T."/>
            <person name="White J."/>
            <person name="Yandava C."/>
            <person name="Izard J."/>
            <person name="Baranova O.V."/>
            <person name="Blanton J.M."/>
            <person name="Tanner A.C."/>
            <person name="Dewhirst F.E."/>
            <person name="Haas B."/>
            <person name="Nusbaum C."/>
            <person name="Birren B."/>
        </authorList>
    </citation>
    <scope>NUCLEOTIDE SEQUENCE [LARGE SCALE GENOMIC DNA]</scope>
    <source>
        <strain evidence="4">1-1 BBBD Race 1</strain>
    </source>
</reference>
<feature type="transmembrane region" description="Helical" evidence="3">
    <location>
        <begin position="221"/>
        <end position="244"/>
    </location>
</feature>
<organism evidence="4">
    <name type="scientific">Puccinia triticina (isolate 1-1 / race 1 (BBBD))</name>
    <name type="common">Brown leaf rust fungus</name>
    <dbReference type="NCBI Taxonomy" id="630390"/>
    <lineage>
        <taxon>Eukaryota</taxon>
        <taxon>Fungi</taxon>
        <taxon>Dikarya</taxon>
        <taxon>Basidiomycota</taxon>
        <taxon>Pucciniomycotina</taxon>
        <taxon>Pucciniomycetes</taxon>
        <taxon>Pucciniales</taxon>
        <taxon>Pucciniaceae</taxon>
        <taxon>Puccinia</taxon>
    </lineage>
</organism>
<reference evidence="5" key="4">
    <citation type="submission" date="2025-05" db="UniProtKB">
        <authorList>
            <consortium name="EnsemblFungi"/>
        </authorList>
    </citation>
    <scope>IDENTIFICATION</scope>
    <source>
        <strain evidence="5">isolate 1-1 / race 1 (BBBD)</strain>
    </source>
</reference>
<reference evidence="5 6" key="3">
    <citation type="journal article" date="2017" name="G3 (Bethesda)">
        <title>Comparative analysis highlights variable genome content of wheat rusts and divergence of the mating loci.</title>
        <authorList>
            <person name="Cuomo C.A."/>
            <person name="Bakkeren G."/>
            <person name="Khalil H.B."/>
            <person name="Panwar V."/>
            <person name="Joly D."/>
            <person name="Linning R."/>
            <person name="Sakthikumar S."/>
            <person name="Song X."/>
            <person name="Adiconis X."/>
            <person name="Fan L."/>
            <person name="Goldberg J.M."/>
            <person name="Levin J.Z."/>
            <person name="Young S."/>
            <person name="Zeng Q."/>
            <person name="Anikster Y."/>
            <person name="Bruce M."/>
            <person name="Wang M."/>
            <person name="Yin C."/>
            <person name="McCallum B."/>
            <person name="Szabo L.J."/>
            <person name="Hulbert S."/>
            <person name="Chen X."/>
            <person name="Fellers J.P."/>
        </authorList>
    </citation>
    <scope>NUCLEOTIDE SEQUENCE</scope>
    <source>
        <strain evidence="6">Isolate 1-1 / race 1 (BBBD)</strain>
        <strain evidence="5">isolate 1-1 / race 1 (BBBD)</strain>
    </source>
</reference>
<evidence type="ECO:0000256" key="1">
    <source>
        <dbReference type="ARBA" id="ARBA00010199"/>
    </source>
</evidence>
<keyword evidence="6" id="KW-1185">Reference proteome</keyword>
<accession>A0A180GAV0</accession>
<gene>
    <name evidence="4" type="ORF">PTTG_28568</name>
</gene>
<feature type="transmembrane region" description="Helical" evidence="3">
    <location>
        <begin position="148"/>
        <end position="169"/>
    </location>
</feature>
<evidence type="ECO:0000313" key="5">
    <source>
        <dbReference type="EnsemblFungi" id="PTTG_28568-t43_1-p1"/>
    </source>
</evidence>
<reference evidence="4" key="2">
    <citation type="submission" date="2016-05" db="EMBL/GenBank/DDBJ databases">
        <title>Comparative analysis highlights variable genome content of wheat rusts and divergence of the mating loci.</title>
        <authorList>
            <person name="Cuomo C.A."/>
            <person name="Bakkeren G."/>
            <person name="Szabo L."/>
            <person name="Khalil H."/>
            <person name="Joly D."/>
            <person name="Goldberg J."/>
            <person name="Young S."/>
            <person name="Zeng Q."/>
            <person name="Fellers J."/>
        </authorList>
    </citation>
    <scope>NUCLEOTIDE SEQUENCE [LARGE SCALE GENOMIC DNA]</scope>
    <source>
        <strain evidence="4">1-1 BBBD Race 1</strain>
    </source>
</reference>
<keyword evidence="3" id="KW-1133">Transmembrane helix</keyword>
<keyword evidence="3" id="KW-0812">Transmembrane</keyword>
<protein>
    <recommendedName>
        <fullName evidence="7">MATE efflux family protein</fullName>
    </recommendedName>
</protein>
<evidence type="ECO:0000313" key="6">
    <source>
        <dbReference type="Proteomes" id="UP000005240"/>
    </source>
</evidence>
<feature type="region of interest" description="Disordered" evidence="2">
    <location>
        <begin position="1"/>
        <end position="24"/>
    </location>
</feature>
<dbReference type="VEuPathDB" id="FungiDB:PTTG_28568"/>
<feature type="transmembrane region" description="Helical" evidence="3">
    <location>
        <begin position="72"/>
        <end position="92"/>
    </location>
</feature>
<comment type="similarity">
    <text evidence="1">Belongs to the multi antimicrobial extrusion (MATE) (TC 2.A.66.1) family.</text>
</comment>
<dbReference type="InterPro" id="IPR002528">
    <property type="entry name" value="MATE_fam"/>
</dbReference>
<dbReference type="Proteomes" id="UP000005240">
    <property type="component" value="Unassembled WGS sequence"/>
</dbReference>
<proteinExistence type="inferred from homology"/>
<sequence length="314" mass="33509">MPAMKTTRPAQITTPRGSAPGFPLKDAEHPFVIDRPAGSPGPGGGNVCPVVPVEHGWPGCDRRAFANLSPNFWLGLSGFTTLASEWWFWEFIGMASSRIGPSTLAAQSVIVTISTLMYQFSGGASLAAAGRYGNLVGAGCTRRAGHTVWAALGAGMLFGTLTMLVMLVFRHTLAGLFSSQEDVVALVVKVLPTVALIQIPDSIGSTLAGVIRGAGRPKVGALINCIGYYVVGLPVGIFLTFSHLQLGVCGLWLGMLMAVTSTAIASFYYVFIGLIPDHWLRERQRLIIDPSRSQFKFHQDLPADITDYGTINSL</sequence>
<evidence type="ECO:0000313" key="4">
    <source>
        <dbReference type="EMBL" id="OAV89795.1"/>
    </source>
</evidence>
<dbReference type="Pfam" id="PF01554">
    <property type="entry name" value="MatE"/>
    <property type="match status" value="1"/>
</dbReference>
<feature type="transmembrane region" description="Helical" evidence="3">
    <location>
        <begin position="104"/>
        <end position="128"/>
    </location>
</feature>
<evidence type="ECO:0008006" key="7">
    <source>
        <dbReference type="Google" id="ProtNLM"/>
    </source>
</evidence>
<name>A0A180GAV0_PUCT1</name>
<dbReference type="AlphaFoldDB" id="A0A180GAV0"/>
<dbReference type="OrthoDB" id="2506185at2759"/>
<keyword evidence="3" id="KW-0472">Membrane</keyword>
<dbReference type="STRING" id="630390.A0A180GAV0"/>
<dbReference type="GO" id="GO:0042910">
    <property type="term" value="F:xenobiotic transmembrane transporter activity"/>
    <property type="evidence" value="ECO:0007669"/>
    <property type="project" value="InterPro"/>
</dbReference>
<dbReference type="GO" id="GO:0015297">
    <property type="term" value="F:antiporter activity"/>
    <property type="evidence" value="ECO:0007669"/>
    <property type="project" value="InterPro"/>
</dbReference>
<feature type="transmembrane region" description="Helical" evidence="3">
    <location>
        <begin position="250"/>
        <end position="275"/>
    </location>
</feature>
<dbReference type="GO" id="GO:0016020">
    <property type="term" value="C:membrane"/>
    <property type="evidence" value="ECO:0007669"/>
    <property type="project" value="InterPro"/>
</dbReference>
<evidence type="ECO:0000256" key="3">
    <source>
        <dbReference type="SAM" id="Phobius"/>
    </source>
</evidence>